<dbReference type="RefSeq" id="WP_085794782.1">
    <property type="nucleotide sequence ID" value="NZ_FWFO01000001.1"/>
</dbReference>
<protein>
    <recommendedName>
        <fullName evidence="3">DUF1800 domain-containing protein</fullName>
    </recommendedName>
</protein>
<dbReference type="AlphaFoldDB" id="A0A1Y5S112"/>
<keyword evidence="2" id="KW-1185">Reference proteome</keyword>
<reference evidence="1 2" key="1">
    <citation type="submission" date="2017-03" db="EMBL/GenBank/DDBJ databases">
        <authorList>
            <person name="Afonso C.L."/>
            <person name="Miller P.J."/>
            <person name="Scott M.A."/>
            <person name="Spackman E."/>
            <person name="Goraichik I."/>
            <person name="Dimitrov K.M."/>
            <person name="Suarez D.L."/>
            <person name="Swayne D.E."/>
        </authorList>
    </citation>
    <scope>NUCLEOTIDE SEQUENCE [LARGE SCALE GENOMIC DNA]</scope>
    <source>
        <strain evidence="1 2">CECT 7639</strain>
    </source>
</reference>
<evidence type="ECO:0000313" key="1">
    <source>
        <dbReference type="EMBL" id="SLN28792.1"/>
    </source>
</evidence>
<sequence length="460" mass="50795">MGFSPELAELRFGCGLSPGLAPPDSTEQMLGALSGPDVAALRYPIEDFPEFRARLVQQQRLTRAIRKAKTPARKAALRDENRKRNKATRRQSIAWFGQALLRWTHTPQGFRERLVRFWADHFTAQGKRGVMIHGGLPYQEEVIRPNILGRFEDLLFAAATHPLMVHYLDQRHSVGPNSQIGQKKRGLGLNENLAREVIELHTLGVDGPYDQADVRQLAELFTGISYVPEKGFVYRAKAAEPGAETVLGKTYGGDDARFRDIRAVLRDLARHPATADHIARKLAVHFLSDAPPQELVAHVAARYRETGGALVEVYHALLSHPLAWAPKLGNVKPAFDFVASACRALAVPATKVTEAKPGLVKRVFLGPLRLMGQPWLRPAGPDGWSEVDADWLSPQGQAARIGWAMSGPSILTPDLVDPRVFLRHALGSYASPLLQHEVHGAESRADGIGLVLMSPSFQRR</sequence>
<proteinExistence type="predicted"/>
<dbReference type="InterPro" id="IPR014917">
    <property type="entry name" value="DUF1800"/>
</dbReference>
<dbReference type="EMBL" id="FWFO01000001">
    <property type="protein sequence ID" value="SLN28792.1"/>
    <property type="molecule type" value="Genomic_DNA"/>
</dbReference>
<dbReference type="Pfam" id="PF08811">
    <property type="entry name" value="DUF1800"/>
    <property type="match status" value="1"/>
</dbReference>
<gene>
    <name evidence="1" type="ORF">TRL7639_01135</name>
</gene>
<name>A0A1Y5S112_9RHOB</name>
<evidence type="ECO:0000313" key="2">
    <source>
        <dbReference type="Proteomes" id="UP000193077"/>
    </source>
</evidence>
<dbReference type="OrthoDB" id="9772295at2"/>
<evidence type="ECO:0008006" key="3">
    <source>
        <dbReference type="Google" id="ProtNLM"/>
    </source>
</evidence>
<accession>A0A1Y5S112</accession>
<organism evidence="1 2">
    <name type="scientific">Falsiruegeria litorea R37</name>
    <dbReference type="NCBI Taxonomy" id="1200284"/>
    <lineage>
        <taxon>Bacteria</taxon>
        <taxon>Pseudomonadati</taxon>
        <taxon>Pseudomonadota</taxon>
        <taxon>Alphaproteobacteria</taxon>
        <taxon>Rhodobacterales</taxon>
        <taxon>Roseobacteraceae</taxon>
        <taxon>Falsiruegeria</taxon>
    </lineage>
</organism>
<dbReference type="Proteomes" id="UP000193077">
    <property type="component" value="Unassembled WGS sequence"/>
</dbReference>